<evidence type="ECO:0008006" key="3">
    <source>
        <dbReference type="Google" id="ProtNLM"/>
    </source>
</evidence>
<reference evidence="1 2" key="1">
    <citation type="submission" date="2017-01" db="EMBL/GenBank/DDBJ databases">
        <title>Draft genome sequence of Bacillus oleronius.</title>
        <authorList>
            <person name="Allam M."/>
        </authorList>
    </citation>
    <scope>NUCLEOTIDE SEQUENCE [LARGE SCALE GENOMIC DNA]</scope>
    <source>
        <strain evidence="1 2">DSM 9356</strain>
    </source>
</reference>
<dbReference type="Proteomes" id="UP000189761">
    <property type="component" value="Unassembled WGS sequence"/>
</dbReference>
<gene>
    <name evidence="1" type="ORF">BWZ43_04715</name>
</gene>
<protein>
    <recommendedName>
        <fullName evidence="3">Phage protein</fullName>
    </recommendedName>
</protein>
<keyword evidence="2" id="KW-1185">Reference proteome</keyword>
<comment type="caution">
    <text evidence="1">The sequence shown here is derived from an EMBL/GenBank/DDBJ whole genome shotgun (WGS) entry which is preliminary data.</text>
</comment>
<dbReference type="EMBL" id="MTLA01000050">
    <property type="protein sequence ID" value="OOP69546.1"/>
    <property type="molecule type" value="Genomic_DNA"/>
</dbReference>
<name>A0A8E2IA42_9BACI</name>
<organism evidence="1 2">
    <name type="scientific">Heyndrickxia oleronia</name>
    <dbReference type="NCBI Taxonomy" id="38875"/>
    <lineage>
        <taxon>Bacteria</taxon>
        <taxon>Bacillati</taxon>
        <taxon>Bacillota</taxon>
        <taxon>Bacilli</taxon>
        <taxon>Bacillales</taxon>
        <taxon>Bacillaceae</taxon>
        <taxon>Heyndrickxia</taxon>
    </lineage>
</organism>
<dbReference type="RefSeq" id="WP_078109558.1">
    <property type="nucleotide sequence ID" value="NZ_CP065424.1"/>
</dbReference>
<accession>A0A8E2IA42</accession>
<evidence type="ECO:0000313" key="1">
    <source>
        <dbReference type="EMBL" id="OOP69546.1"/>
    </source>
</evidence>
<proteinExistence type="predicted"/>
<evidence type="ECO:0000313" key="2">
    <source>
        <dbReference type="Proteomes" id="UP000189761"/>
    </source>
</evidence>
<dbReference type="AlphaFoldDB" id="A0A8E2IA42"/>
<sequence length="67" mass="7693">MEQITNGKLTNIEMEMAIDELKRNLPYFIQSTAVTAKVLKAKYDSLVSEGFTEQQAIEIIKVRPLYE</sequence>